<sequence>MTPANFSLYLACLFLGSAAQMSNLKSSNYVKQETGFRQDIVGGKVTLRCFYEGEAVMFYWYKQPLGQKPRIVSSFFKHQINGSFHDEFENDSRFSLDTGNGKNHLTISDLRISDSATYYCMGCYAYDYEFTEGVVVSVKGSGLNIPAFVRESVSGTIQPGDSVPLKCTIHSGTCYKEHSVYYFKDSEESHPGLIYTHGGGNEQCERKPETHTCVYNLPMKNLDVSKAEMSHCAVASCGHILFGKQKQTESESADGHSLELVYFLSGALAITTTLVFLLAYTTYRMYKTNSCEHVPGSPTASTPNAESYQDSANLHYAALKTHKAKRSTKQGENTHTECVYSTVRQ</sequence>
<keyword evidence="7" id="KW-0325">Glycoprotein</keyword>
<feature type="region of interest" description="Disordered" evidence="8">
    <location>
        <begin position="323"/>
        <end position="345"/>
    </location>
</feature>
<dbReference type="Pfam" id="PF07686">
    <property type="entry name" value="V-set"/>
    <property type="match status" value="1"/>
</dbReference>
<proteinExistence type="predicted"/>
<evidence type="ECO:0000313" key="13">
    <source>
        <dbReference type="Proteomes" id="UP001187415"/>
    </source>
</evidence>
<evidence type="ECO:0000256" key="10">
    <source>
        <dbReference type="SAM" id="SignalP"/>
    </source>
</evidence>
<evidence type="ECO:0000256" key="4">
    <source>
        <dbReference type="ARBA" id="ARBA00022859"/>
    </source>
</evidence>
<dbReference type="InterPro" id="IPR003599">
    <property type="entry name" value="Ig_sub"/>
</dbReference>
<keyword evidence="6" id="KW-1015">Disulfide bond</keyword>
<evidence type="ECO:0000256" key="6">
    <source>
        <dbReference type="ARBA" id="ARBA00023157"/>
    </source>
</evidence>
<accession>A0AA88NNV1</accession>
<evidence type="ECO:0000256" key="3">
    <source>
        <dbReference type="ARBA" id="ARBA00022729"/>
    </source>
</evidence>
<feature type="chain" id="PRO_5041729971" description="Ig-like domain-containing protein" evidence="10">
    <location>
        <begin position="20"/>
        <end position="345"/>
    </location>
</feature>
<evidence type="ECO:0000256" key="9">
    <source>
        <dbReference type="SAM" id="Phobius"/>
    </source>
</evidence>
<dbReference type="SMART" id="SM00406">
    <property type="entry name" value="IGv"/>
    <property type="match status" value="1"/>
</dbReference>
<evidence type="ECO:0000259" key="11">
    <source>
        <dbReference type="PROSITE" id="PS50835"/>
    </source>
</evidence>
<dbReference type="AlphaFoldDB" id="A0AA88NNV1"/>
<feature type="signal peptide" evidence="10">
    <location>
        <begin position="1"/>
        <end position="19"/>
    </location>
</feature>
<reference evidence="12" key="1">
    <citation type="submission" date="2023-07" db="EMBL/GenBank/DDBJ databases">
        <title>Chromosome-level Genome Assembly of Striped Snakehead (Channa striata).</title>
        <authorList>
            <person name="Liu H."/>
        </authorList>
    </citation>
    <scope>NUCLEOTIDE SEQUENCE</scope>
    <source>
        <strain evidence="12">Gz</strain>
        <tissue evidence="12">Muscle</tissue>
    </source>
</reference>
<dbReference type="PANTHER" id="PTHR19433:SF127">
    <property type="entry name" value="NITR9"/>
    <property type="match status" value="1"/>
</dbReference>
<keyword evidence="3 10" id="KW-0732">Signal</keyword>
<feature type="domain" description="Ig-like" evidence="11">
    <location>
        <begin position="42"/>
        <end position="120"/>
    </location>
</feature>
<comment type="subcellular location">
    <subcellularLocation>
        <location evidence="1">Cell membrane</location>
    </subcellularLocation>
</comment>
<keyword evidence="5 9" id="KW-0472">Membrane</keyword>
<dbReference type="GO" id="GO:0002376">
    <property type="term" value="P:immune system process"/>
    <property type="evidence" value="ECO:0007669"/>
    <property type="project" value="UniProtKB-KW"/>
</dbReference>
<evidence type="ECO:0000256" key="1">
    <source>
        <dbReference type="ARBA" id="ARBA00004236"/>
    </source>
</evidence>
<dbReference type="InterPro" id="IPR007110">
    <property type="entry name" value="Ig-like_dom"/>
</dbReference>
<evidence type="ECO:0000313" key="12">
    <source>
        <dbReference type="EMBL" id="KAK2862720.1"/>
    </source>
</evidence>
<evidence type="ECO:0000256" key="5">
    <source>
        <dbReference type="ARBA" id="ARBA00023136"/>
    </source>
</evidence>
<keyword evidence="4" id="KW-0391">Immunity</keyword>
<protein>
    <recommendedName>
        <fullName evidence="11">Ig-like domain-containing protein</fullName>
    </recommendedName>
</protein>
<organism evidence="12 13">
    <name type="scientific">Channa striata</name>
    <name type="common">Snakehead murrel</name>
    <name type="synonym">Ophicephalus striatus</name>
    <dbReference type="NCBI Taxonomy" id="64152"/>
    <lineage>
        <taxon>Eukaryota</taxon>
        <taxon>Metazoa</taxon>
        <taxon>Chordata</taxon>
        <taxon>Craniata</taxon>
        <taxon>Vertebrata</taxon>
        <taxon>Euteleostomi</taxon>
        <taxon>Actinopterygii</taxon>
        <taxon>Neopterygii</taxon>
        <taxon>Teleostei</taxon>
        <taxon>Neoteleostei</taxon>
        <taxon>Acanthomorphata</taxon>
        <taxon>Anabantaria</taxon>
        <taxon>Anabantiformes</taxon>
        <taxon>Channoidei</taxon>
        <taxon>Channidae</taxon>
        <taxon>Channa</taxon>
    </lineage>
</organism>
<dbReference type="PANTHER" id="PTHR19433">
    <property type="entry name" value="T-CELL RECEPTOR ALPHA CHAIN V REGION-RELATED"/>
    <property type="match status" value="1"/>
</dbReference>
<dbReference type="SUPFAM" id="SSF48726">
    <property type="entry name" value="Immunoglobulin"/>
    <property type="match status" value="2"/>
</dbReference>
<dbReference type="SMART" id="SM00409">
    <property type="entry name" value="IG"/>
    <property type="match status" value="1"/>
</dbReference>
<dbReference type="GO" id="GO:0005886">
    <property type="term" value="C:plasma membrane"/>
    <property type="evidence" value="ECO:0007669"/>
    <property type="project" value="UniProtKB-SubCell"/>
</dbReference>
<evidence type="ECO:0000256" key="8">
    <source>
        <dbReference type="SAM" id="MobiDB-lite"/>
    </source>
</evidence>
<name>A0AA88NNV1_CHASR</name>
<comment type="caution">
    <text evidence="12">The sequence shown here is derived from an EMBL/GenBank/DDBJ whole genome shotgun (WGS) entry which is preliminary data.</text>
</comment>
<dbReference type="GO" id="GO:0009617">
    <property type="term" value="P:response to bacterium"/>
    <property type="evidence" value="ECO:0007669"/>
    <property type="project" value="TreeGrafter"/>
</dbReference>
<dbReference type="EMBL" id="JAUPFM010000001">
    <property type="protein sequence ID" value="KAK2862720.1"/>
    <property type="molecule type" value="Genomic_DNA"/>
</dbReference>
<dbReference type="InterPro" id="IPR013106">
    <property type="entry name" value="Ig_V-set"/>
</dbReference>
<keyword evidence="2" id="KW-1003">Cell membrane</keyword>
<feature type="transmembrane region" description="Helical" evidence="9">
    <location>
        <begin position="260"/>
        <end position="280"/>
    </location>
</feature>
<evidence type="ECO:0000256" key="7">
    <source>
        <dbReference type="ARBA" id="ARBA00023180"/>
    </source>
</evidence>
<keyword evidence="9" id="KW-1133">Transmembrane helix</keyword>
<dbReference type="InterPro" id="IPR052051">
    <property type="entry name" value="TCR_complex_component"/>
</dbReference>
<dbReference type="Gene3D" id="2.60.40.10">
    <property type="entry name" value="Immunoglobulins"/>
    <property type="match status" value="2"/>
</dbReference>
<gene>
    <name evidence="12" type="ORF">Q5P01_002253</name>
</gene>
<evidence type="ECO:0000256" key="2">
    <source>
        <dbReference type="ARBA" id="ARBA00022475"/>
    </source>
</evidence>
<dbReference type="Proteomes" id="UP001187415">
    <property type="component" value="Unassembled WGS sequence"/>
</dbReference>
<dbReference type="InterPro" id="IPR036179">
    <property type="entry name" value="Ig-like_dom_sf"/>
</dbReference>
<keyword evidence="9" id="KW-0812">Transmembrane</keyword>
<dbReference type="InterPro" id="IPR013783">
    <property type="entry name" value="Ig-like_fold"/>
</dbReference>
<dbReference type="PROSITE" id="PS50835">
    <property type="entry name" value="IG_LIKE"/>
    <property type="match status" value="1"/>
</dbReference>
<keyword evidence="13" id="KW-1185">Reference proteome</keyword>